<dbReference type="GO" id="GO:0030866">
    <property type="term" value="P:cortical actin cytoskeleton organization"/>
    <property type="evidence" value="ECO:0007669"/>
    <property type="project" value="TreeGrafter"/>
</dbReference>
<dbReference type="InterPro" id="IPR014767">
    <property type="entry name" value="DAD_dom"/>
</dbReference>
<name>A0A3Q0SHK4_AMPCI</name>
<dbReference type="Proteomes" id="UP000261340">
    <property type="component" value="Unplaced"/>
</dbReference>
<reference evidence="6" key="1">
    <citation type="submission" date="2025-08" db="UniProtKB">
        <authorList>
            <consortium name="Ensembl"/>
        </authorList>
    </citation>
    <scope>IDENTIFICATION</scope>
</reference>
<dbReference type="GO" id="GO:0046847">
    <property type="term" value="P:filopodium assembly"/>
    <property type="evidence" value="ECO:0007669"/>
    <property type="project" value="Ensembl"/>
</dbReference>
<evidence type="ECO:0000259" key="4">
    <source>
        <dbReference type="PROSITE" id="PS51232"/>
    </source>
</evidence>
<evidence type="ECO:0000256" key="2">
    <source>
        <dbReference type="SAM" id="Coils"/>
    </source>
</evidence>
<dbReference type="InterPro" id="IPR043592">
    <property type="entry name" value="FMNL_animal"/>
</dbReference>
<dbReference type="SMART" id="SM01140">
    <property type="entry name" value="Drf_GBD"/>
    <property type="match status" value="1"/>
</dbReference>
<dbReference type="PROSITE" id="PS51232">
    <property type="entry name" value="GBD_FH3"/>
    <property type="match status" value="1"/>
</dbReference>
<comment type="similarity">
    <text evidence="1">Belongs to the formin homology family.</text>
</comment>
<dbReference type="PROSITE" id="PS51444">
    <property type="entry name" value="FH2"/>
    <property type="match status" value="1"/>
</dbReference>
<evidence type="ECO:0000313" key="6">
    <source>
        <dbReference type="Ensembl" id="ENSACIP00000021173.1"/>
    </source>
</evidence>
<dbReference type="InterPro" id="IPR016024">
    <property type="entry name" value="ARM-type_fold"/>
</dbReference>
<dbReference type="Ensembl" id="ENSACIT00000021722.1">
    <property type="protein sequence ID" value="ENSACIP00000021173.1"/>
    <property type="gene ID" value="ENSACIG00000016417.1"/>
</dbReference>
<dbReference type="Gene3D" id="1.20.58.2220">
    <property type="entry name" value="Formin, FH2 domain"/>
    <property type="match status" value="1"/>
</dbReference>
<dbReference type="OMA" id="ELANFWH"/>
<evidence type="ECO:0000259" key="3">
    <source>
        <dbReference type="PROSITE" id="PS51231"/>
    </source>
</evidence>
<dbReference type="GO" id="GO:0005829">
    <property type="term" value="C:cytosol"/>
    <property type="evidence" value="ECO:0007669"/>
    <property type="project" value="TreeGrafter"/>
</dbReference>
<dbReference type="GO" id="GO:0051015">
    <property type="term" value="F:actin filament binding"/>
    <property type="evidence" value="ECO:0007669"/>
    <property type="project" value="TreeGrafter"/>
</dbReference>
<dbReference type="GO" id="GO:0031267">
    <property type="term" value="F:small GTPase binding"/>
    <property type="evidence" value="ECO:0007669"/>
    <property type="project" value="InterPro"/>
</dbReference>
<feature type="domain" description="FH2" evidence="5">
    <location>
        <begin position="434"/>
        <end position="824"/>
    </location>
</feature>
<feature type="domain" description="GBD/FH3" evidence="4">
    <location>
        <begin position="1"/>
        <end position="360"/>
    </location>
</feature>
<dbReference type="InterPro" id="IPR042201">
    <property type="entry name" value="FH2_Formin_sf"/>
</dbReference>
<evidence type="ECO:0000256" key="1">
    <source>
        <dbReference type="ARBA" id="ARBA00023449"/>
    </source>
</evidence>
<protein>
    <submittedName>
        <fullName evidence="6">Formin-like 3</fullName>
    </submittedName>
</protein>
<keyword evidence="2" id="KW-0175">Coiled coil</keyword>
<dbReference type="InterPro" id="IPR015425">
    <property type="entry name" value="FH2_Formin"/>
</dbReference>
<accession>A0A3Q0SHK4</accession>
<dbReference type="Pfam" id="PF06371">
    <property type="entry name" value="Drf_GBD"/>
    <property type="match status" value="1"/>
</dbReference>
<dbReference type="InterPro" id="IPR014768">
    <property type="entry name" value="GBD/FH3_dom"/>
</dbReference>
<proteinExistence type="inferred from homology"/>
<keyword evidence="7" id="KW-1185">Reference proteome</keyword>
<organism evidence="6 7">
    <name type="scientific">Amphilophus citrinellus</name>
    <name type="common">Midas cichlid</name>
    <name type="synonym">Cichlasoma citrinellum</name>
    <dbReference type="NCBI Taxonomy" id="61819"/>
    <lineage>
        <taxon>Eukaryota</taxon>
        <taxon>Metazoa</taxon>
        <taxon>Chordata</taxon>
        <taxon>Craniata</taxon>
        <taxon>Vertebrata</taxon>
        <taxon>Euteleostomi</taxon>
        <taxon>Actinopterygii</taxon>
        <taxon>Neopterygii</taxon>
        <taxon>Teleostei</taxon>
        <taxon>Neoteleostei</taxon>
        <taxon>Acanthomorphata</taxon>
        <taxon>Ovalentaria</taxon>
        <taxon>Cichlomorphae</taxon>
        <taxon>Cichliformes</taxon>
        <taxon>Cichlidae</taxon>
        <taxon>New World cichlids</taxon>
        <taxon>Cichlasomatinae</taxon>
        <taxon>Heroini</taxon>
        <taxon>Amphilophus</taxon>
    </lineage>
</organism>
<dbReference type="Pfam" id="PF02181">
    <property type="entry name" value="FH2"/>
    <property type="match status" value="1"/>
</dbReference>
<dbReference type="SMART" id="SM00498">
    <property type="entry name" value="FH2"/>
    <property type="match status" value="1"/>
</dbReference>
<feature type="coiled-coil region" evidence="2">
    <location>
        <begin position="289"/>
        <end position="316"/>
    </location>
</feature>
<sequence>MNLPPDKARLLRQYDNEKKWDLICDQERFQVKNPPHTYIQKLRGYLDPGVTRKKFRRRVQESTKVLRELEISLRTNHIGWVREFLNDENRGLDVLVEYLSFAQCAVIKTIKNSRLVSQKDDVHVCIMCLRAIMNYQYGFNMVMSHAHAVNEIALSLNNKNPRTKALVLELLAAVCLVRGGHEIILSAFDNFKEVCKEKHRFERLMDYFRSEEGNIDFMVACMQFINIVVHSVEDMNFRVHLQYEFTKLGLDDFLEKSKHTESDKLSVQIQAYLDNVFDVGGLLEDAETKNAALEKVEELEEHLSHVTEKLLEVENETMMKVADLEKLLLQKDKELNVIRETYESTSTQVNTLRRMIKEKDAAFQRHFNIEKRLLELEQQGTIRLHKKPDGDIAIEPLGVGPTAPVPPPPPPLAPPLPEASPSVFLSVGLSAIRIKKPIKTKFRLPVFNWTALKPNQINGTVFNEIDDERVLEELDLERFEELFKTRAQGPVVDLSCPKSKVAQKAANKVTLLDANRSKNLAITLRKANKTTEEICKAIEKFDLKALPVDFVECLMRFLPSDAEVKVLRQYERERRPLDQLAEEDRFMLLFSKIERLTQRMNIITFVGNFADNVNMLTPQLNAIIAASGSIKSSPKLKRMLEIILALGNYMNSSKRGCVYGFKLQSLDLLLDTKSTDRKMTLLHYIALIVKEKYPELANFYNELHFVEKAAAVSLENVLLDVRELGKGMDLIRRECSLHDHSVLKSFVQASDSQLDKLQKDAKTSEEAFNSVVSYFGESAKTTPPSVFFPVFVRFIKAYKDAVEENEQRKKQEEVMREKLLAQEAKQRDPKVRSKHQQQELIAELRRRQAKDHRPVYEGKDGTIEDIITVLKSVPFTARTAKRGSRFFCEANLCDDANC</sequence>
<dbReference type="FunFam" id="1.25.10.10:FF:000024">
    <property type="entry name" value="Formin-like 1, isoform CRA_c"/>
    <property type="match status" value="1"/>
</dbReference>
<dbReference type="SUPFAM" id="SSF101447">
    <property type="entry name" value="Formin homology 2 domain (FH2 domain)"/>
    <property type="match status" value="1"/>
</dbReference>
<dbReference type="InterPro" id="IPR010472">
    <property type="entry name" value="FH3_dom"/>
</dbReference>
<feature type="domain" description="DAD" evidence="3">
    <location>
        <begin position="851"/>
        <end position="888"/>
    </location>
</feature>
<evidence type="ECO:0000313" key="7">
    <source>
        <dbReference type="Proteomes" id="UP000261340"/>
    </source>
</evidence>
<dbReference type="STRING" id="61819.ENSACIP00000021173"/>
<dbReference type="SUPFAM" id="SSF48371">
    <property type="entry name" value="ARM repeat"/>
    <property type="match status" value="1"/>
</dbReference>
<dbReference type="Pfam" id="PF06367">
    <property type="entry name" value="Drf_FH3"/>
    <property type="match status" value="1"/>
</dbReference>
<dbReference type="PANTHER" id="PTHR45857:SF3">
    <property type="entry name" value="FORMIN-LIKE PROTEIN 3"/>
    <property type="match status" value="1"/>
</dbReference>
<dbReference type="SMART" id="SM01139">
    <property type="entry name" value="Drf_FH3"/>
    <property type="match status" value="1"/>
</dbReference>
<reference evidence="6" key="2">
    <citation type="submission" date="2025-09" db="UniProtKB">
        <authorList>
            <consortium name="Ensembl"/>
        </authorList>
    </citation>
    <scope>IDENTIFICATION</scope>
</reference>
<dbReference type="AlphaFoldDB" id="A0A3Q0SHK4"/>
<dbReference type="FunFam" id="1.20.58.2220:FF:000001">
    <property type="entry name" value="Formin-like 1, isoform CRA_c"/>
    <property type="match status" value="1"/>
</dbReference>
<evidence type="ECO:0000259" key="5">
    <source>
        <dbReference type="PROSITE" id="PS51444"/>
    </source>
</evidence>
<dbReference type="InterPro" id="IPR010473">
    <property type="entry name" value="GTPase-bd"/>
</dbReference>
<dbReference type="PROSITE" id="PS51231">
    <property type="entry name" value="DAD"/>
    <property type="match status" value="1"/>
</dbReference>
<dbReference type="GO" id="GO:0016477">
    <property type="term" value="P:cell migration"/>
    <property type="evidence" value="ECO:0007669"/>
    <property type="project" value="TreeGrafter"/>
</dbReference>
<dbReference type="GO" id="GO:0002040">
    <property type="term" value="P:sprouting angiogenesis"/>
    <property type="evidence" value="ECO:0007669"/>
    <property type="project" value="Ensembl"/>
</dbReference>
<feature type="coiled-coil region" evidence="2">
    <location>
        <begin position="795"/>
        <end position="822"/>
    </location>
</feature>
<dbReference type="InterPro" id="IPR011989">
    <property type="entry name" value="ARM-like"/>
</dbReference>
<dbReference type="Gene3D" id="1.25.10.10">
    <property type="entry name" value="Leucine-rich Repeat Variant"/>
    <property type="match status" value="1"/>
</dbReference>
<dbReference type="GeneTree" id="ENSGT00940000159962"/>
<dbReference type="GO" id="GO:0008360">
    <property type="term" value="P:regulation of cell shape"/>
    <property type="evidence" value="ECO:0007669"/>
    <property type="project" value="TreeGrafter"/>
</dbReference>
<dbReference type="GO" id="GO:0030041">
    <property type="term" value="P:actin filament polymerization"/>
    <property type="evidence" value="ECO:0007669"/>
    <property type="project" value="Ensembl"/>
</dbReference>
<dbReference type="PANTHER" id="PTHR45857">
    <property type="entry name" value="FORMIN-LIKE PROTEIN"/>
    <property type="match status" value="1"/>
</dbReference>